<accession>A0A4R5U9J0</accession>
<dbReference type="AlphaFoldDB" id="A0A4R5U9J0"/>
<proteinExistence type="predicted"/>
<gene>
    <name evidence="1" type="ORF">E2F50_20300</name>
</gene>
<sequence length="80" mass="8659">MPGTFATLYIFAFDLDDRDQAVQAFAPRVAASKAAAIEEARHLEGRHAGVVVWRREGDPVVGEEGEPEVVFSVGRVGDFA</sequence>
<dbReference type="EMBL" id="SMTL01000007">
    <property type="protein sequence ID" value="TDK31285.1"/>
    <property type="molecule type" value="Genomic_DNA"/>
</dbReference>
<organism evidence="1 2">
    <name type="scientific">Rhizobium deserti</name>
    <dbReference type="NCBI Taxonomy" id="2547961"/>
    <lineage>
        <taxon>Bacteria</taxon>
        <taxon>Pseudomonadati</taxon>
        <taxon>Pseudomonadota</taxon>
        <taxon>Alphaproteobacteria</taxon>
        <taxon>Hyphomicrobiales</taxon>
        <taxon>Rhizobiaceae</taxon>
        <taxon>Rhizobium/Agrobacterium group</taxon>
        <taxon>Rhizobium</taxon>
    </lineage>
</organism>
<evidence type="ECO:0000313" key="2">
    <source>
        <dbReference type="Proteomes" id="UP000295238"/>
    </source>
</evidence>
<keyword evidence="2" id="KW-1185">Reference proteome</keyword>
<dbReference type="RefSeq" id="WP_133318001.1">
    <property type="nucleotide sequence ID" value="NZ_SMTL01000007.1"/>
</dbReference>
<protein>
    <submittedName>
        <fullName evidence="1">Uncharacterized protein</fullName>
    </submittedName>
</protein>
<dbReference type="Proteomes" id="UP000295238">
    <property type="component" value="Unassembled WGS sequence"/>
</dbReference>
<reference evidence="1 2" key="1">
    <citation type="submission" date="2019-03" db="EMBL/GenBank/DDBJ databases">
        <title>Rhizobium sp. nov., an bacterium isolated from biocrust in Mu Us Desert.</title>
        <authorList>
            <person name="Lixiong L."/>
        </authorList>
    </citation>
    <scope>NUCLEOTIDE SEQUENCE [LARGE SCALE GENOMIC DNA]</scope>
    <source>
        <strain evidence="1 2">SPY-1</strain>
    </source>
</reference>
<comment type="caution">
    <text evidence="1">The sequence shown here is derived from an EMBL/GenBank/DDBJ whole genome shotgun (WGS) entry which is preliminary data.</text>
</comment>
<evidence type="ECO:0000313" key="1">
    <source>
        <dbReference type="EMBL" id="TDK31285.1"/>
    </source>
</evidence>
<name>A0A4R5U9J0_9HYPH</name>